<reference evidence="2 3" key="1">
    <citation type="journal article" date="2015" name="BMC Genomics">
        <title>Gene expression during zombie ant biting behavior reflects the complexity underlying fungal parasitic behavioral manipulation.</title>
        <authorList>
            <person name="de Bekker C."/>
            <person name="Ohm R.A."/>
            <person name="Loreto R.G."/>
            <person name="Sebastian A."/>
            <person name="Albert I."/>
            <person name="Merrow M."/>
            <person name="Brachmann A."/>
            <person name="Hughes D.P."/>
        </authorList>
    </citation>
    <scope>NUCLEOTIDE SEQUENCE [LARGE SCALE GENOMIC DNA]</scope>
    <source>
        <strain evidence="2 3">SC16a</strain>
    </source>
</reference>
<evidence type="ECO:0000313" key="3">
    <source>
        <dbReference type="Proteomes" id="UP000037136"/>
    </source>
</evidence>
<keyword evidence="3" id="KW-1185">Reference proteome</keyword>
<evidence type="ECO:0000256" key="1">
    <source>
        <dbReference type="SAM" id="SignalP"/>
    </source>
</evidence>
<keyword evidence="1" id="KW-0732">Signal</keyword>
<feature type="signal peptide" evidence="1">
    <location>
        <begin position="1"/>
        <end position="15"/>
    </location>
</feature>
<dbReference type="EMBL" id="LAZP02001596">
    <property type="protein sequence ID" value="PFH54933.1"/>
    <property type="molecule type" value="Genomic_DNA"/>
</dbReference>
<dbReference type="AlphaFoldDB" id="A0A2A9P232"/>
<feature type="chain" id="PRO_5012066542" description="Secreted protein" evidence="1">
    <location>
        <begin position="16"/>
        <end position="141"/>
    </location>
</feature>
<evidence type="ECO:0008006" key="4">
    <source>
        <dbReference type="Google" id="ProtNLM"/>
    </source>
</evidence>
<reference evidence="2 3" key="2">
    <citation type="journal article" date="2017" name="Sci. Rep.">
        <title>Ant-infecting Ophiocordyceps genomes reveal a high diversity of potential behavioral manipulation genes and a possible major role for enterotoxins.</title>
        <authorList>
            <person name="de Bekker C."/>
            <person name="Ohm R.A."/>
            <person name="Evans H.C."/>
            <person name="Brachmann A."/>
            <person name="Hughes D.P."/>
        </authorList>
    </citation>
    <scope>NUCLEOTIDE SEQUENCE [LARGE SCALE GENOMIC DNA]</scope>
    <source>
        <strain evidence="2 3">SC16a</strain>
    </source>
</reference>
<accession>A0A2A9P232</accession>
<comment type="caution">
    <text evidence="2">The sequence shown here is derived from an EMBL/GenBank/DDBJ whole genome shotgun (WGS) entry which is preliminary data.</text>
</comment>
<evidence type="ECO:0000313" key="2">
    <source>
        <dbReference type="EMBL" id="PFH54933.1"/>
    </source>
</evidence>
<protein>
    <recommendedName>
        <fullName evidence="4">Secreted protein</fullName>
    </recommendedName>
</protein>
<dbReference type="Proteomes" id="UP000037136">
    <property type="component" value="Unassembled WGS sequence"/>
</dbReference>
<sequence>MRLSVLVLASALVSGDFGPGKLGPGVPRCLDDGWMGENGPYIYEGIKYLRSQDLCQVPPASCSRVSCSWSQAIVMCNENPEASFRASCRTLAFYARAVVEKCRKRVEDRDSLVDGFWYTYRPGLVSIPNTQVHVKVEPQAC</sequence>
<dbReference type="OrthoDB" id="4922176at2759"/>
<dbReference type="STRING" id="268505.A0A2A9P232"/>
<gene>
    <name evidence="2" type="ORF">XA68_11605</name>
</gene>
<name>A0A2A9P232_OPHUN</name>
<organism evidence="2 3">
    <name type="scientific">Ophiocordyceps unilateralis</name>
    <name type="common">Zombie-ant fungus</name>
    <name type="synonym">Torrubia unilateralis</name>
    <dbReference type="NCBI Taxonomy" id="268505"/>
    <lineage>
        <taxon>Eukaryota</taxon>
        <taxon>Fungi</taxon>
        <taxon>Dikarya</taxon>
        <taxon>Ascomycota</taxon>
        <taxon>Pezizomycotina</taxon>
        <taxon>Sordariomycetes</taxon>
        <taxon>Hypocreomycetidae</taxon>
        <taxon>Hypocreales</taxon>
        <taxon>Ophiocordycipitaceae</taxon>
        <taxon>Ophiocordyceps</taxon>
    </lineage>
</organism>
<proteinExistence type="predicted"/>